<dbReference type="RefSeq" id="XP_067758490.1">
    <property type="nucleotide sequence ID" value="XM_067902597.1"/>
</dbReference>
<keyword evidence="2" id="KW-0812">Transmembrane</keyword>
<keyword evidence="2" id="KW-1133">Transmembrane helix</keyword>
<sequence>MVAWGPLQRQLMAYIVRHPLLQQAVRNAGKRVVAHPTFQKAKQSAYSFFERTGTKAAHVVHDPGAKAGTNSRESTFNRWRRGVHNTWHKHKAGMISFIVANFMGILVFIQVSPMLWHSMRRGIHYLTEATPSAGAERKEKPRKRKAETSEEQLDFKVEAPSESIRDAILQNIPPPQDDRGRGHVHGRPASGQSQPWQTSSSLFDDTLGSKHESDAGQVFDDIRKDMFRNSDGSAQVNFDTSFLVKMGEETTFTSSLEREVLTGGVYSRS</sequence>
<dbReference type="GeneID" id="94292674"/>
<protein>
    <submittedName>
        <fullName evidence="3">Uncharacterized protein</fullName>
    </submittedName>
</protein>
<dbReference type="OrthoDB" id="277699at2759"/>
<comment type="caution">
    <text evidence="3">The sequence shown here is derived from an EMBL/GenBank/DDBJ whole genome shotgun (WGS) entry which is preliminary data.</text>
</comment>
<evidence type="ECO:0000313" key="3">
    <source>
        <dbReference type="EMBL" id="KAG5509338.1"/>
    </source>
</evidence>
<name>A0A836IZB7_9TRYP</name>
<gene>
    <name evidence="3" type="ORF">JKF63_06648</name>
</gene>
<feature type="region of interest" description="Disordered" evidence="1">
    <location>
        <begin position="131"/>
        <end position="154"/>
    </location>
</feature>
<organism evidence="3 4">
    <name type="scientific">Porcisia hertigi</name>
    <dbReference type="NCBI Taxonomy" id="2761500"/>
    <lineage>
        <taxon>Eukaryota</taxon>
        <taxon>Discoba</taxon>
        <taxon>Euglenozoa</taxon>
        <taxon>Kinetoplastea</taxon>
        <taxon>Metakinetoplastina</taxon>
        <taxon>Trypanosomatida</taxon>
        <taxon>Trypanosomatidae</taxon>
        <taxon>Leishmaniinae</taxon>
        <taxon>Porcisia</taxon>
    </lineage>
</organism>
<evidence type="ECO:0000256" key="1">
    <source>
        <dbReference type="SAM" id="MobiDB-lite"/>
    </source>
</evidence>
<feature type="transmembrane region" description="Helical" evidence="2">
    <location>
        <begin position="94"/>
        <end position="116"/>
    </location>
</feature>
<accession>A0A836IZB7</accession>
<dbReference type="AlphaFoldDB" id="A0A836IZB7"/>
<dbReference type="KEGG" id="phet:94292674"/>
<keyword evidence="4" id="KW-1185">Reference proteome</keyword>
<feature type="compositionally biased region" description="Basic and acidic residues" evidence="1">
    <location>
        <begin position="207"/>
        <end position="216"/>
    </location>
</feature>
<dbReference type="Proteomes" id="UP000674318">
    <property type="component" value="Unassembled WGS sequence"/>
</dbReference>
<reference evidence="3 4" key="1">
    <citation type="submission" date="2021-02" db="EMBL/GenBank/DDBJ databases">
        <title>Porcisia hertigi Genome sequencing and assembly.</title>
        <authorList>
            <person name="Almutairi H."/>
            <person name="Gatherer D."/>
        </authorList>
    </citation>
    <scope>NUCLEOTIDE SEQUENCE [LARGE SCALE GENOMIC DNA]</scope>
    <source>
        <strain evidence="3 4">C119</strain>
    </source>
</reference>
<dbReference type="EMBL" id="JAFJZO010000014">
    <property type="protein sequence ID" value="KAG5509338.1"/>
    <property type="molecule type" value="Genomic_DNA"/>
</dbReference>
<proteinExistence type="predicted"/>
<evidence type="ECO:0000256" key="2">
    <source>
        <dbReference type="SAM" id="Phobius"/>
    </source>
</evidence>
<feature type="region of interest" description="Disordered" evidence="1">
    <location>
        <begin position="170"/>
        <end position="216"/>
    </location>
</feature>
<feature type="compositionally biased region" description="Polar residues" evidence="1">
    <location>
        <begin position="190"/>
        <end position="203"/>
    </location>
</feature>
<keyword evidence="2" id="KW-0472">Membrane</keyword>
<evidence type="ECO:0000313" key="4">
    <source>
        <dbReference type="Proteomes" id="UP000674318"/>
    </source>
</evidence>